<dbReference type="EMBL" id="GU474852">
    <property type="protein sequence ID" value="ADI17023.1"/>
    <property type="molecule type" value="Genomic_DNA"/>
</dbReference>
<dbReference type="AlphaFoldDB" id="E0XRI2"/>
<name>E0XRI2_9GAMM</name>
<protein>
    <submittedName>
        <fullName evidence="1">Uncharacterized protein</fullName>
    </submittedName>
</protein>
<sequence>MPHQLNIFPFSGESAGSFYSQSPSDNRKTGDANVFPTIFCRYNDVSKLNAHSAVTGAVNESRHHHGFKIGLANHEKRSRHAGSLWYRVRNSSGFCSPHASAACGLCRCCR</sequence>
<proteinExistence type="predicted"/>
<accession>E0XRI2</accession>
<evidence type="ECO:0000313" key="1">
    <source>
        <dbReference type="EMBL" id="ADI17023.1"/>
    </source>
</evidence>
<organism evidence="1">
    <name type="scientific">uncultured Vibrionales bacterium HF0010_22E23</name>
    <dbReference type="NCBI Taxonomy" id="710999"/>
    <lineage>
        <taxon>Bacteria</taxon>
        <taxon>Pseudomonadati</taxon>
        <taxon>Pseudomonadota</taxon>
        <taxon>Gammaproteobacteria</taxon>
        <taxon>Vibrionales</taxon>
        <taxon>environmental samples</taxon>
    </lineage>
</organism>
<reference evidence="1" key="1">
    <citation type="journal article" date="2011" name="Environ. Microbiol.">
        <title>Time-series analyses of Monterey Bay coastal microbial picoplankton using a 'genome proxy' microarray.</title>
        <authorList>
            <person name="Rich V.I."/>
            <person name="Pham V.D."/>
            <person name="Eppley J."/>
            <person name="Shi Y."/>
            <person name="DeLong E.F."/>
        </authorList>
    </citation>
    <scope>NUCLEOTIDE SEQUENCE</scope>
</reference>